<dbReference type="EMBL" id="MLQQ01000001">
    <property type="protein sequence ID" value="OIJ15606.1"/>
    <property type="molecule type" value="Genomic_DNA"/>
</dbReference>
<keyword evidence="4" id="KW-1185">Reference proteome</keyword>
<feature type="region of interest" description="Disordered" evidence="1">
    <location>
        <begin position="27"/>
        <end position="88"/>
    </location>
</feature>
<feature type="compositionally biased region" description="Acidic residues" evidence="1">
    <location>
        <begin position="47"/>
        <end position="56"/>
    </location>
</feature>
<dbReference type="RefSeq" id="WP_071311531.1">
    <property type="nucleotide sequence ID" value="NZ_MLQQ01000001.1"/>
</dbReference>
<evidence type="ECO:0000256" key="2">
    <source>
        <dbReference type="SAM" id="SignalP"/>
    </source>
</evidence>
<dbReference type="Proteomes" id="UP000180098">
    <property type="component" value="Unassembled WGS sequence"/>
</dbReference>
<accession>A0A1S2LTB6</accession>
<comment type="caution">
    <text evidence="3">The sequence shown here is derived from an EMBL/GenBank/DDBJ whole genome shotgun (WGS) entry which is preliminary data.</text>
</comment>
<keyword evidence="2" id="KW-0732">Signal</keyword>
<proteinExistence type="predicted"/>
<evidence type="ECO:0000256" key="1">
    <source>
        <dbReference type="SAM" id="MobiDB-lite"/>
    </source>
</evidence>
<protein>
    <submittedName>
        <fullName evidence="3">Uncharacterized protein</fullName>
    </submittedName>
</protein>
<name>A0A1S2LTB6_9BACI</name>
<dbReference type="OrthoDB" id="1267107at2"/>
<gene>
    <name evidence="3" type="ORF">BKP35_01030</name>
</gene>
<organism evidence="3 4">
    <name type="scientific">Anaerobacillus arseniciselenatis</name>
    <dbReference type="NCBI Taxonomy" id="85682"/>
    <lineage>
        <taxon>Bacteria</taxon>
        <taxon>Bacillati</taxon>
        <taxon>Bacillota</taxon>
        <taxon>Bacilli</taxon>
        <taxon>Bacillales</taxon>
        <taxon>Bacillaceae</taxon>
        <taxon>Anaerobacillus</taxon>
    </lineage>
</organism>
<feature type="compositionally biased region" description="Basic and acidic residues" evidence="1">
    <location>
        <begin position="57"/>
        <end position="81"/>
    </location>
</feature>
<feature type="chain" id="PRO_5010373198" evidence="2">
    <location>
        <begin position="23"/>
        <end position="247"/>
    </location>
</feature>
<feature type="signal peptide" evidence="2">
    <location>
        <begin position="1"/>
        <end position="22"/>
    </location>
</feature>
<evidence type="ECO:0000313" key="4">
    <source>
        <dbReference type="Proteomes" id="UP000180098"/>
    </source>
</evidence>
<sequence>MRLRRLLLALGAFLLIFGCANGEELNGGQVGETENGTSQDEPKTSDPNDEQLGDTEETTKEESEEEKKEEEKAKDEKEEPKFATPKEAANEIVTAFSEMDMEKVASFVHPTKGVRFSPYAYVYVEDDVVLTAEQIKGAMSDDTVYTWGVFDGKGNPIEKTFAEYYERFIYDEDFANAEQVAVDERLGHGNTIDNTGEVYPEATVVEYHFSGFDPDFVGMDWRSLRLVLEKEDEQWYLVGVVHDEWTI</sequence>
<reference evidence="3 4" key="1">
    <citation type="submission" date="2016-10" db="EMBL/GenBank/DDBJ databases">
        <title>Draft genome sequences of four alkaliphilic bacteria belonging to the Anaerobacillus genus.</title>
        <authorList>
            <person name="Bassil N.M."/>
            <person name="Lloyd J.R."/>
        </authorList>
    </citation>
    <scope>NUCLEOTIDE SEQUENCE [LARGE SCALE GENOMIC DNA]</scope>
    <source>
        <strain evidence="3 4">DSM 15340</strain>
    </source>
</reference>
<dbReference type="PROSITE" id="PS51257">
    <property type="entry name" value="PROKAR_LIPOPROTEIN"/>
    <property type="match status" value="1"/>
</dbReference>
<dbReference type="AlphaFoldDB" id="A0A1S2LTB6"/>
<evidence type="ECO:0000313" key="3">
    <source>
        <dbReference type="EMBL" id="OIJ15606.1"/>
    </source>
</evidence>